<dbReference type="OrthoDB" id="10253982at2759"/>
<feature type="domain" description="Endonuclease/exonuclease/phosphatase" evidence="2">
    <location>
        <begin position="339"/>
        <end position="743"/>
    </location>
</feature>
<gene>
    <name evidence="3" type="ORF">D9C73_020607</name>
</gene>
<dbReference type="InterPro" id="IPR050410">
    <property type="entry name" value="CCR4/nocturin_mRNA_transcr"/>
</dbReference>
<proteinExistence type="predicted"/>
<accession>A0A4U5VFM2</accession>
<dbReference type="SUPFAM" id="SSF56219">
    <property type="entry name" value="DNase I-like"/>
    <property type="match status" value="1"/>
</dbReference>
<name>A0A4U5VFM2_COLLU</name>
<dbReference type="GO" id="GO:0000175">
    <property type="term" value="F:3'-5'-RNA exonuclease activity"/>
    <property type="evidence" value="ECO:0007669"/>
    <property type="project" value="TreeGrafter"/>
</dbReference>
<evidence type="ECO:0000313" key="4">
    <source>
        <dbReference type="Proteomes" id="UP000298787"/>
    </source>
</evidence>
<keyword evidence="4" id="KW-1185">Reference proteome</keyword>
<protein>
    <submittedName>
        <fullName evidence="3">Protein angel-like protein 1</fullName>
    </submittedName>
</protein>
<dbReference type="Proteomes" id="UP000298787">
    <property type="component" value="Chromosome 18"/>
</dbReference>
<dbReference type="PANTHER" id="PTHR12121">
    <property type="entry name" value="CARBON CATABOLITE REPRESSOR PROTEIN 4"/>
    <property type="match status" value="1"/>
</dbReference>
<organism evidence="3 4">
    <name type="scientific">Collichthys lucidus</name>
    <name type="common">Big head croaker</name>
    <name type="synonym">Sciaena lucida</name>
    <dbReference type="NCBI Taxonomy" id="240159"/>
    <lineage>
        <taxon>Eukaryota</taxon>
        <taxon>Metazoa</taxon>
        <taxon>Chordata</taxon>
        <taxon>Craniata</taxon>
        <taxon>Vertebrata</taxon>
        <taxon>Euteleostomi</taxon>
        <taxon>Actinopterygii</taxon>
        <taxon>Neopterygii</taxon>
        <taxon>Teleostei</taxon>
        <taxon>Neoteleostei</taxon>
        <taxon>Acanthomorphata</taxon>
        <taxon>Eupercaria</taxon>
        <taxon>Sciaenidae</taxon>
        <taxon>Collichthys</taxon>
    </lineage>
</organism>
<dbReference type="Gene3D" id="3.60.10.10">
    <property type="entry name" value="Endonuclease/exonuclease/phosphatase"/>
    <property type="match status" value="1"/>
</dbReference>
<dbReference type="PANTHER" id="PTHR12121:SF28">
    <property type="entry name" value="PROTEIN ANGEL HOMOLOG 1"/>
    <property type="match status" value="1"/>
</dbReference>
<reference evidence="3 4" key="1">
    <citation type="submission" date="2019-01" db="EMBL/GenBank/DDBJ databases">
        <title>Genome Assembly of Collichthys lucidus.</title>
        <authorList>
            <person name="Cai M."/>
            <person name="Xiao S."/>
        </authorList>
    </citation>
    <scope>NUCLEOTIDE SEQUENCE [LARGE SCALE GENOMIC DNA]</scope>
    <source>
        <strain evidence="3">JT15FE1705JMU</strain>
        <tissue evidence="3">Muscle</tissue>
    </source>
</reference>
<evidence type="ECO:0000256" key="1">
    <source>
        <dbReference type="SAM" id="MobiDB-lite"/>
    </source>
</evidence>
<feature type="compositionally biased region" description="Basic and acidic residues" evidence="1">
    <location>
        <begin position="68"/>
        <end position="112"/>
    </location>
</feature>
<dbReference type="EMBL" id="CM014095">
    <property type="protein sequence ID" value="TKS86490.1"/>
    <property type="molecule type" value="Genomic_DNA"/>
</dbReference>
<dbReference type="InterPro" id="IPR005135">
    <property type="entry name" value="Endo/exonuclease/phosphatase"/>
</dbReference>
<dbReference type="AlphaFoldDB" id="A0A4U5VFM2"/>
<evidence type="ECO:0000259" key="2">
    <source>
        <dbReference type="Pfam" id="PF03372"/>
    </source>
</evidence>
<sequence length="757" mass="84718">MIGSLLFYALYPLSRYLSGRQSEASKKDPPPAVVNGTAVWDGGAIATKKFTQSQTALLDQWNGQNSGTKRETKERMTDPGLEKEDLDRKQLMAALHEEPKNLKMSEAVKESEAEAGNGPQQDKLEAPKQEDILKTTFEKTEDGNNFPTEELTAQLECLQTEDSIQETTCQVQEKAEIPCMEDSLTPAEPSPQETICLVEQQIQIPSMEKSVMNPAHTTTAEVTECWDEYIAPAADVMHGGDSSQLFASLLSDTQSHLKLSGEHDAQTGWHFPAGPGLTEEVQCPLWQFPGASYYPPTEPLVPFEVMWRVWEEMDESASAAEPALMPLPFTKATMDFTVMSYNILAQDLLEANQELYTHCPLEVLDWTYRCSLLLEEIVQWTPDILCLQEVQEDHYHKQLYPVLSQMGYTCVYKRRTGTKTDGCATCYRSSCFFELSVTPLEFFRSETELLDRHNVGIVLLLQPVVTRASEVKAKGPPLCVANTHLLFNPRRGDVKLAQLAIILAELDSVVKSCNAKGEQCNLILCGDFNSIPHMPLYQLITTGELYFQGLPAFMISGQEDLSYKTYVHRLYAPLWPSCLGITDNCQYTTVKEKSESQSQKPGKCRYSHDFLMKLRFCPAACVRPLDLELIPGVTDIVPDVSSGNQACDERFRHTIRHRLDLESVYKHILPGSGNPEVTTLHSEMGATVDYIFYTPRRVHFTADHAGVDFVSEGLKLIGSLSLLSEDVLWSMRGLPNDIFPSDHLSLLAKFQLGLNAA</sequence>
<feature type="region of interest" description="Disordered" evidence="1">
    <location>
        <begin position="60"/>
        <end position="128"/>
    </location>
</feature>
<dbReference type="Pfam" id="PF03372">
    <property type="entry name" value="Exo_endo_phos"/>
    <property type="match status" value="1"/>
</dbReference>
<dbReference type="STRING" id="240159.A0A4U5VFM2"/>
<evidence type="ECO:0000313" key="3">
    <source>
        <dbReference type="EMBL" id="TKS86490.1"/>
    </source>
</evidence>
<dbReference type="InterPro" id="IPR036691">
    <property type="entry name" value="Endo/exonu/phosph_ase_sf"/>
</dbReference>